<dbReference type="GO" id="GO:0045437">
    <property type="term" value="F:uridine nucleosidase activity"/>
    <property type="evidence" value="ECO:0007669"/>
    <property type="project" value="UniProtKB-ARBA"/>
</dbReference>
<evidence type="ECO:0000256" key="1">
    <source>
        <dbReference type="ARBA" id="ARBA00022801"/>
    </source>
</evidence>
<protein>
    <submittedName>
        <fullName evidence="4">Inosine/uridine-preferring nucleoside hydrolase</fullName>
    </submittedName>
</protein>
<dbReference type="PANTHER" id="PTHR12304:SF4">
    <property type="entry name" value="URIDINE NUCLEOSIDASE"/>
    <property type="match status" value="1"/>
</dbReference>
<proteinExistence type="predicted"/>
<dbReference type="HOGENOM" id="CLU_036838_2_0_12"/>
<keyword evidence="1 4" id="KW-0378">Hydrolase</keyword>
<dbReference type="GO" id="GO:0005829">
    <property type="term" value="C:cytosol"/>
    <property type="evidence" value="ECO:0007669"/>
    <property type="project" value="TreeGrafter"/>
</dbReference>
<evidence type="ECO:0000313" key="4">
    <source>
        <dbReference type="EMBL" id="ADK79981.1"/>
    </source>
</evidence>
<dbReference type="KEGG" id="ssm:Spirs_0846"/>
<dbReference type="PROSITE" id="PS01247">
    <property type="entry name" value="IUNH"/>
    <property type="match status" value="1"/>
</dbReference>
<feature type="domain" description="Inosine/uridine-preferring nucleoside hydrolase" evidence="3">
    <location>
        <begin position="9"/>
        <end position="300"/>
    </location>
</feature>
<dbReference type="AlphaFoldDB" id="E1RCA1"/>
<name>E1RCA1_SEDSS</name>
<dbReference type="InterPro" id="IPR023186">
    <property type="entry name" value="IUNH"/>
</dbReference>
<keyword evidence="5" id="KW-1185">Reference proteome</keyword>
<dbReference type="RefSeq" id="WP_013253445.1">
    <property type="nucleotide sequence ID" value="NC_014364.1"/>
</dbReference>
<dbReference type="SUPFAM" id="SSF53590">
    <property type="entry name" value="Nucleoside hydrolase"/>
    <property type="match status" value="1"/>
</dbReference>
<dbReference type="Gene3D" id="3.90.245.10">
    <property type="entry name" value="Ribonucleoside hydrolase-like"/>
    <property type="match status" value="1"/>
</dbReference>
<organism evidence="4 5">
    <name type="scientific">Sediminispirochaeta smaragdinae (strain DSM 11293 / JCM 15392 / SEBR 4228)</name>
    <name type="common">Spirochaeta smaragdinae</name>
    <dbReference type="NCBI Taxonomy" id="573413"/>
    <lineage>
        <taxon>Bacteria</taxon>
        <taxon>Pseudomonadati</taxon>
        <taxon>Spirochaetota</taxon>
        <taxon>Spirochaetia</taxon>
        <taxon>Spirochaetales</taxon>
        <taxon>Spirochaetaceae</taxon>
        <taxon>Sediminispirochaeta</taxon>
    </lineage>
</organism>
<dbReference type="OrthoDB" id="9797882at2"/>
<dbReference type="STRING" id="573413.Spirs_0846"/>
<dbReference type="Proteomes" id="UP000002318">
    <property type="component" value="Chromosome"/>
</dbReference>
<dbReference type="InterPro" id="IPR001910">
    <property type="entry name" value="Inosine/uridine_hydrolase_dom"/>
</dbReference>
<reference evidence="4 5" key="1">
    <citation type="journal article" date="2010" name="Stand. Genomic Sci.">
        <title>Complete genome sequence of Spirochaeta smaragdinae type strain (SEBR 4228).</title>
        <authorList>
            <person name="Mavromatis K."/>
            <person name="Yasawong M."/>
            <person name="Chertkov O."/>
            <person name="Lapidus A."/>
            <person name="Lucas S."/>
            <person name="Nolan M."/>
            <person name="Del Rio T.G."/>
            <person name="Tice H."/>
            <person name="Cheng J.F."/>
            <person name="Pitluck S."/>
            <person name="Liolios K."/>
            <person name="Ivanova N."/>
            <person name="Tapia R."/>
            <person name="Han C."/>
            <person name="Bruce D."/>
            <person name="Goodwin L."/>
            <person name="Pati A."/>
            <person name="Chen A."/>
            <person name="Palaniappan K."/>
            <person name="Land M."/>
            <person name="Hauser L."/>
            <person name="Chang Y.J."/>
            <person name="Jeffries C.D."/>
            <person name="Detter J.C."/>
            <person name="Rohde M."/>
            <person name="Brambilla E."/>
            <person name="Spring S."/>
            <person name="Goker M."/>
            <person name="Sikorski J."/>
            <person name="Woyke T."/>
            <person name="Bristow J."/>
            <person name="Eisen J.A."/>
            <person name="Markowitz V."/>
            <person name="Hugenholtz P."/>
            <person name="Klenk H.P."/>
            <person name="Kyrpides N.C."/>
        </authorList>
    </citation>
    <scope>NUCLEOTIDE SEQUENCE [LARGE SCALE GENOMIC DNA]</scope>
    <source>
        <strain evidence="5">DSM 11293 / JCM 15392 / SEBR 4228</strain>
    </source>
</reference>
<accession>E1RCA1</accession>
<dbReference type="EMBL" id="CP002116">
    <property type="protein sequence ID" value="ADK79981.1"/>
    <property type="molecule type" value="Genomic_DNA"/>
</dbReference>
<dbReference type="Pfam" id="PF01156">
    <property type="entry name" value="IU_nuc_hydro"/>
    <property type="match status" value="1"/>
</dbReference>
<dbReference type="GO" id="GO:0008477">
    <property type="term" value="F:purine nucleosidase activity"/>
    <property type="evidence" value="ECO:0007669"/>
    <property type="project" value="TreeGrafter"/>
</dbReference>
<dbReference type="InterPro" id="IPR036452">
    <property type="entry name" value="Ribo_hydro-like"/>
</dbReference>
<dbReference type="PANTHER" id="PTHR12304">
    <property type="entry name" value="INOSINE-URIDINE PREFERRING NUCLEOSIDE HYDROLASE"/>
    <property type="match status" value="1"/>
</dbReference>
<dbReference type="GO" id="GO:0006152">
    <property type="term" value="P:purine nucleoside catabolic process"/>
    <property type="evidence" value="ECO:0007669"/>
    <property type="project" value="TreeGrafter"/>
</dbReference>
<sequence>MTRDKIRPIIIDTDPGHDDAIAIMTLMAHPELVKILGFTTVAGNQSLERVTKNMLMIAELTKSRVPVVMGASKPLERELETGEHAHGSSGMDGHDLPSPARLPLKVDYLSFLRETIISSFEKVSIVALGPLTNIAGLLTRYPELGERIEEISMMGGGLSNGNITPAAEFNFYVDPEAAALVFASGVPITMSGLDVTEKAMIYPRQWEALHHGGAASRFFAQLLDFYNIASRKFGFEGSALHDLCAALWILKPDLFESAYYHVAIETRGELTRGMSLADRRRVPSLPPNARVLLDIDREGLVSYLLESLKRLDDMIAEKS</sequence>
<gene>
    <name evidence="4" type="ordered locus">Spirs_0846</name>
</gene>
<dbReference type="InterPro" id="IPR015910">
    <property type="entry name" value="I/U_nuclsd_hydro_CS"/>
</dbReference>
<evidence type="ECO:0000313" key="5">
    <source>
        <dbReference type="Proteomes" id="UP000002318"/>
    </source>
</evidence>
<dbReference type="CDD" id="cd02651">
    <property type="entry name" value="nuc_hydro_IU_UC_XIUA"/>
    <property type="match status" value="1"/>
</dbReference>
<dbReference type="eggNOG" id="COG1957">
    <property type="taxonomic scope" value="Bacteria"/>
</dbReference>
<evidence type="ECO:0000259" key="3">
    <source>
        <dbReference type="Pfam" id="PF01156"/>
    </source>
</evidence>
<keyword evidence="2" id="KW-0326">Glycosidase</keyword>
<evidence type="ECO:0000256" key="2">
    <source>
        <dbReference type="ARBA" id="ARBA00023295"/>
    </source>
</evidence>